<feature type="transmembrane region" description="Helical" evidence="2">
    <location>
        <begin position="119"/>
        <end position="139"/>
    </location>
</feature>
<protein>
    <recommendedName>
        <fullName evidence="6">Gram-positive cocci surface proteins LPxTG domain-containing protein</fullName>
    </recommendedName>
</protein>
<feature type="region of interest" description="Disordered" evidence="1">
    <location>
        <begin position="53"/>
        <end position="122"/>
    </location>
</feature>
<feature type="compositionally biased region" description="Basic and acidic residues" evidence="1">
    <location>
        <begin position="93"/>
        <end position="105"/>
    </location>
</feature>
<keyword evidence="2" id="KW-0812">Transmembrane</keyword>
<accession>A0A7W9GJF2</accession>
<reference evidence="4 5" key="1">
    <citation type="submission" date="2020-08" db="EMBL/GenBank/DDBJ databases">
        <title>Sequencing the genomes of 1000 actinobacteria strains.</title>
        <authorList>
            <person name="Klenk H.-P."/>
        </authorList>
    </citation>
    <scope>NUCLEOTIDE SEQUENCE [LARGE SCALE GENOMIC DNA]</scope>
    <source>
        <strain evidence="4 5">DSM 45507</strain>
    </source>
</reference>
<feature type="chain" id="PRO_5038744531" description="Gram-positive cocci surface proteins LPxTG domain-containing protein" evidence="3">
    <location>
        <begin position="23"/>
        <end position="146"/>
    </location>
</feature>
<gene>
    <name evidence="4" type="ORF">HD596_011679</name>
</gene>
<dbReference type="EMBL" id="JACHMB010000001">
    <property type="protein sequence ID" value="MBB5784923.1"/>
    <property type="molecule type" value="Genomic_DNA"/>
</dbReference>
<evidence type="ECO:0000313" key="4">
    <source>
        <dbReference type="EMBL" id="MBB5784923.1"/>
    </source>
</evidence>
<evidence type="ECO:0000313" key="5">
    <source>
        <dbReference type="Proteomes" id="UP000579153"/>
    </source>
</evidence>
<comment type="caution">
    <text evidence="4">The sequence shown here is derived from an EMBL/GenBank/DDBJ whole genome shotgun (WGS) entry which is preliminary data.</text>
</comment>
<feature type="signal peptide" evidence="3">
    <location>
        <begin position="1"/>
        <end position="22"/>
    </location>
</feature>
<evidence type="ECO:0000256" key="1">
    <source>
        <dbReference type="SAM" id="MobiDB-lite"/>
    </source>
</evidence>
<name>A0A7W9GJF2_9ACTN</name>
<evidence type="ECO:0000256" key="2">
    <source>
        <dbReference type="SAM" id="Phobius"/>
    </source>
</evidence>
<keyword evidence="5" id="KW-1185">Reference proteome</keyword>
<organism evidence="4 5">
    <name type="scientific">Nonomuraea jabiensis</name>
    <dbReference type="NCBI Taxonomy" id="882448"/>
    <lineage>
        <taxon>Bacteria</taxon>
        <taxon>Bacillati</taxon>
        <taxon>Actinomycetota</taxon>
        <taxon>Actinomycetes</taxon>
        <taxon>Streptosporangiales</taxon>
        <taxon>Streptosporangiaceae</taxon>
        <taxon>Nonomuraea</taxon>
    </lineage>
</organism>
<keyword evidence="2" id="KW-0472">Membrane</keyword>
<evidence type="ECO:0000256" key="3">
    <source>
        <dbReference type="SAM" id="SignalP"/>
    </source>
</evidence>
<sequence length="146" mass="14833">MAKARHLAALAAVFAVGGATLAAGPSYASARTGPDLPVDLPVDLPTCLLPLPLLCNEQPEPEPEEPSPPPSAEPGPGDSWPGPVESARPWRPAAEDEHRVPRGHPETGGGGLAPDDPTWPFALGGVALLTGAGLAGVAVRRRRGVA</sequence>
<evidence type="ECO:0008006" key="6">
    <source>
        <dbReference type="Google" id="ProtNLM"/>
    </source>
</evidence>
<keyword evidence="2" id="KW-1133">Transmembrane helix</keyword>
<dbReference type="RefSeq" id="WP_185077779.1">
    <property type="nucleotide sequence ID" value="NZ_JACHMB010000001.1"/>
</dbReference>
<proteinExistence type="predicted"/>
<keyword evidence="3" id="KW-0732">Signal</keyword>
<dbReference type="AlphaFoldDB" id="A0A7W9GJF2"/>
<dbReference type="Proteomes" id="UP000579153">
    <property type="component" value="Unassembled WGS sequence"/>
</dbReference>